<dbReference type="STRING" id="155417.A0A4Q4SSC4"/>
<comment type="caution">
    <text evidence="6">The sequence shown here is derived from an EMBL/GenBank/DDBJ whole genome shotgun (WGS) entry which is preliminary data.</text>
</comment>
<accession>A0A4Q4SSC4</accession>
<protein>
    <recommendedName>
        <fullName evidence="8">Gamma interferon inducible lysosomal thiol reductase GILT</fullName>
    </recommendedName>
</protein>
<dbReference type="InterPro" id="IPR004911">
    <property type="entry name" value="Interferon-induced_GILT"/>
</dbReference>
<keyword evidence="3" id="KW-0964">Secreted</keyword>
<dbReference type="Pfam" id="PF03227">
    <property type="entry name" value="GILT"/>
    <property type="match status" value="1"/>
</dbReference>
<evidence type="ECO:0000313" key="7">
    <source>
        <dbReference type="Proteomes" id="UP000293360"/>
    </source>
</evidence>
<comment type="subcellular location">
    <subcellularLocation>
        <location evidence="1">Secreted</location>
    </subcellularLocation>
</comment>
<dbReference type="Proteomes" id="UP000293360">
    <property type="component" value="Unassembled WGS sequence"/>
</dbReference>
<dbReference type="GO" id="GO:0016671">
    <property type="term" value="F:oxidoreductase activity, acting on a sulfur group of donors, disulfide as acceptor"/>
    <property type="evidence" value="ECO:0007669"/>
    <property type="project" value="InterPro"/>
</dbReference>
<evidence type="ECO:0000313" key="6">
    <source>
        <dbReference type="EMBL" id="RYO74904.1"/>
    </source>
</evidence>
<sequence>MDEKRPKRYRARRRHRWVAVLFIVTIPLYMLFSSRAGSSYAGRFLPVSSSQAPSSSSLSATTTSAENPPVPLEIHIMSKCPDARDCLNDLVLPAMVRVNEKVNFTLSYIGTPTENDGIECKHGPKECMGNIIELCAVHLYPDVKVHLGFTHCLTQDYEDIPDSELVEECALEYGMSIGDLNDCASRDNGAFGLSLLRESVKRSADVCLSTPKVLQAATFY</sequence>
<dbReference type="OrthoDB" id="958254at2759"/>
<evidence type="ECO:0000256" key="2">
    <source>
        <dbReference type="ARBA" id="ARBA00005679"/>
    </source>
</evidence>
<keyword evidence="4" id="KW-0732">Signal</keyword>
<reference evidence="6 7" key="1">
    <citation type="submission" date="2018-06" db="EMBL/GenBank/DDBJ databases">
        <title>Complete Genomes of Monosporascus.</title>
        <authorList>
            <person name="Robinson A.J."/>
            <person name="Natvig D.O."/>
        </authorList>
    </citation>
    <scope>NUCLEOTIDE SEQUENCE [LARGE SCALE GENOMIC DNA]</scope>
    <source>
        <strain evidence="6 7">CBS 110550</strain>
    </source>
</reference>
<evidence type="ECO:0000256" key="3">
    <source>
        <dbReference type="ARBA" id="ARBA00022525"/>
    </source>
</evidence>
<keyword evidence="5" id="KW-0325">Glycoprotein</keyword>
<dbReference type="EMBL" id="QJNU01001575">
    <property type="protein sequence ID" value="RYO74904.1"/>
    <property type="molecule type" value="Genomic_DNA"/>
</dbReference>
<proteinExistence type="inferred from homology"/>
<evidence type="ECO:0000256" key="4">
    <source>
        <dbReference type="ARBA" id="ARBA00022729"/>
    </source>
</evidence>
<name>A0A4Q4SSC4_9PEZI</name>
<dbReference type="GO" id="GO:0005576">
    <property type="term" value="C:extracellular region"/>
    <property type="evidence" value="ECO:0007669"/>
    <property type="project" value="UniProtKB-SubCell"/>
</dbReference>
<evidence type="ECO:0000256" key="1">
    <source>
        <dbReference type="ARBA" id="ARBA00004613"/>
    </source>
</evidence>
<dbReference type="AlphaFoldDB" id="A0A4Q4SSC4"/>
<evidence type="ECO:0000256" key="5">
    <source>
        <dbReference type="ARBA" id="ARBA00023180"/>
    </source>
</evidence>
<organism evidence="6 7">
    <name type="scientific">Monosporascus ibericus</name>
    <dbReference type="NCBI Taxonomy" id="155417"/>
    <lineage>
        <taxon>Eukaryota</taxon>
        <taxon>Fungi</taxon>
        <taxon>Dikarya</taxon>
        <taxon>Ascomycota</taxon>
        <taxon>Pezizomycotina</taxon>
        <taxon>Sordariomycetes</taxon>
        <taxon>Xylariomycetidae</taxon>
        <taxon>Xylariales</taxon>
        <taxon>Xylariales incertae sedis</taxon>
        <taxon>Monosporascus</taxon>
    </lineage>
</organism>
<keyword evidence="7" id="KW-1185">Reference proteome</keyword>
<evidence type="ECO:0008006" key="8">
    <source>
        <dbReference type="Google" id="ProtNLM"/>
    </source>
</evidence>
<dbReference type="PANTHER" id="PTHR13234">
    <property type="entry name" value="GAMMA-INTERFERON INDUCIBLE LYSOSOMAL THIOL REDUCTASE GILT"/>
    <property type="match status" value="1"/>
</dbReference>
<dbReference type="PANTHER" id="PTHR13234:SF8">
    <property type="entry name" value="GAMMA-INTERFERON-INDUCIBLE LYSOSOMAL THIOL REDUCTASE"/>
    <property type="match status" value="1"/>
</dbReference>
<comment type="similarity">
    <text evidence="2">Belongs to the GILT family.</text>
</comment>
<gene>
    <name evidence="6" type="ORF">DL764_010648</name>
</gene>